<evidence type="ECO:0000256" key="1">
    <source>
        <dbReference type="ARBA" id="ARBA00007292"/>
    </source>
</evidence>
<keyword evidence="3" id="KW-0399">Innate immunity</keyword>
<evidence type="ECO:0000256" key="3">
    <source>
        <dbReference type="RuleBase" id="RU369039"/>
    </source>
</evidence>
<dbReference type="GO" id="GO:0008289">
    <property type="term" value="F:lipid binding"/>
    <property type="evidence" value="ECO:0007669"/>
    <property type="project" value="InterPro"/>
</dbReference>
<reference evidence="5" key="1">
    <citation type="submission" date="2025-08" db="UniProtKB">
        <authorList>
            <consortium name="Ensembl"/>
        </authorList>
    </citation>
    <scope>IDENTIFICATION</scope>
</reference>
<dbReference type="Ensembl" id="ENSNMLT00000036791.1">
    <property type="protein sequence ID" value="ENSNMLP00000033052.1"/>
    <property type="gene ID" value="ENSNMLG00000020606.1"/>
</dbReference>
<comment type="similarity">
    <text evidence="1">Belongs to the BPI/LBP/Plunc superfamily. BPI/LBP family.</text>
</comment>
<dbReference type="PANTHER" id="PTHR10504:SF132">
    <property type="entry name" value="BACTERICIDAL PERMEABILITY-INCREASING PROTEIN"/>
    <property type="match status" value="1"/>
</dbReference>
<keyword evidence="3" id="KW-0964">Secreted</keyword>
<keyword evidence="3" id="KW-0325">Glycoprotein</keyword>
<keyword evidence="3" id="KW-0929">Antimicrobial</keyword>
<name>A0A8C6WUR2_9GOBI</name>
<dbReference type="GO" id="GO:0045087">
    <property type="term" value="P:innate immune response"/>
    <property type="evidence" value="ECO:0007669"/>
    <property type="project" value="UniProtKB-UniRule"/>
</dbReference>
<keyword evidence="3" id="KW-0732">Signal</keyword>
<dbReference type="InterPro" id="IPR017942">
    <property type="entry name" value="Lipid-bd_serum_glycop_N"/>
</dbReference>
<evidence type="ECO:0000256" key="2">
    <source>
        <dbReference type="ARBA" id="ARBA00023157"/>
    </source>
</evidence>
<comment type="subcellular location">
    <subcellularLocation>
        <location evidence="3">Secreted</location>
    </subcellularLocation>
</comment>
<dbReference type="GO" id="GO:0050829">
    <property type="term" value="P:defense response to Gram-negative bacterium"/>
    <property type="evidence" value="ECO:0007669"/>
    <property type="project" value="UniProtKB-UniRule"/>
</dbReference>
<dbReference type="SMART" id="SM00328">
    <property type="entry name" value="BPI1"/>
    <property type="match status" value="1"/>
</dbReference>
<sequence>HIFSSLALPTFISFLKKATKQQHKQDKNLTGMRHFAAGVIQDKLGEVTIPEVRGKIAGIHYTLSGMQIAKVDLPEPSVHFSPNVSGLDLSVSGLCVAVTGDWETHLGFIHDGGTFDMAVFDLSLRSVLTVNRDSGGRLSVFSVSCEADIESVDLRFYGGASWMFQWLVQYFTGHIKKLIQTNICPPVEDAIQCLEQHLQAMEGITASSFNNTSTDSNRWCSSSKYVNQRVLQGSSEASRPATPFWPAFSIPVPRRMCFVGCVRVHANSASFAYYDSGHLQAFINDSMVPPFCPVRLNTSSMGRYIPQLPKLFPNLLMELQVYARQIPLFSFEPDFVKLNLPSGVKAFAVLPNATLTPLFKLKVVRTLSASIHFLDSCLNGELLLSCMVTLPSCALVIMVNTTCRVENCT</sequence>
<reference evidence="5" key="2">
    <citation type="submission" date="2025-09" db="UniProtKB">
        <authorList>
            <consortium name="Ensembl"/>
        </authorList>
    </citation>
    <scope>IDENTIFICATION</scope>
</reference>
<comment type="domain">
    <text evidence="3">The N-terminal region may be exposed to the interior of the granule, whereas the C-terminal portion may be embedded in the membrane. During phagocytosis and degranulation, proteases may be released and activated and cleave BPI at the junction of the N- and C-terminal portions of the molecule, providing controlled release of the N-terminal antibacterial fragment when bacteria are ingested.</text>
</comment>
<dbReference type="InterPro" id="IPR017943">
    <property type="entry name" value="Bactericidal_perm-incr_a/b_dom"/>
</dbReference>
<keyword evidence="3" id="KW-0391">Immunity</keyword>
<dbReference type="Proteomes" id="UP000694523">
    <property type="component" value="Unplaced"/>
</dbReference>
<keyword evidence="6" id="KW-1185">Reference proteome</keyword>
<dbReference type="InterPro" id="IPR001124">
    <property type="entry name" value="Lipid-bd_serum_glycop_C"/>
</dbReference>
<dbReference type="PANTHER" id="PTHR10504">
    <property type="entry name" value="BACTERICIDAL PERMEABILITY-INCREASING BPI PROTEIN-RELATED"/>
    <property type="match status" value="1"/>
</dbReference>
<feature type="domain" description="Lipid-binding serum glycoprotein N-terminal" evidence="4">
    <location>
        <begin position="25"/>
        <end position="249"/>
    </location>
</feature>
<organism evidence="5 6">
    <name type="scientific">Neogobius melanostomus</name>
    <name type="common">round goby</name>
    <dbReference type="NCBI Taxonomy" id="47308"/>
    <lineage>
        <taxon>Eukaryota</taxon>
        <taxon>Metazoa</taxon>
        <taxon>Chordata</taxon>
        <taxon>Craniata</taxon>
        <taxon>Vertebrata</taxon>
        <taxon>Euteleostomi</taxon>
        <taxon>Actinopterygii</taxon>
        <taxon>Neopterygii</taxon>
        <taxon>Teleostei</taxon>
        <taxon>Neoteleostei</taxon>
        <taxon>Acanthomorphata</taxon>
        <taxon>Gobiaria</taxon>
        <taxon>Gobiiformes</taxon>
        <taxon>Gobioidei</taxon>
        <taxon>Gobiidae</taxon>
        <taxon>Benthophilinae</taxon>
        <taxon>Neogobiini</taxon>
        <taxon>Neogobius</taxon>
    </lineage>
</organism>
<dbReference type="Gene3D" id="3.15.20.10">
    <property type="entry name" value="Bactericidal permeability-increasing protein, domain 2"/>
    <property type="match status" value="1"/>
</dbReference>
<dbReference type="AlphaFoldDB" id="A0A8C6WUR2"/>
<dbReference type="Pfam" id="PF01273">
    <property type="entry name" value="LBP_BPI_CETP"/>
    <property type="match status" value="1"/>
</dbReference>
<comment type="domain">
    <text evidence="3">The N- and C-terminal barrels adopt an identical fold despite having only 13% of conserved residues.</text>
</comment>
<proteinExistence type="inferred from homology"/>
<accession>A0A8C6WUR2</accession>
<dbReference type="GO" id="GO:0005615">
    <property type="term" value="C:extracellular space"/>
    <property type="evidence" value="ECO:0007669"/>
    <property type="project" value="UniProtKB-UniRule"/>
</dbReference>
<dbReference type="Gene3D" id="3.15.10.10">
    <property type="entry name" value="Bactericidal permeability-increasing protein, domain 1"/>
    <property type="match status" value="1"/>
</dbReference>
<dbReference type="SUPFAM" id="SSF55394">
    <property type="entry name" value="Bactericidal permeability-increasing protein, BPI"/>
    <property type="match status" value="2"/>
</dbReference>
<evidence type="ECO:0000313" key="5">
    <source>
        <dbReference type="Ensembl" id="ENSNMLP00000033052.1"/>
    </source>
</evidence>
<dbReference type="Pfam" id="PF02886">
    <property type="entry name" value="LBP_BPI_CETP_C"/>
    <property type="match status" value="1"/>
</dbReference>
<keyword evidence="2 3" id="KW-1015">Disulfide bond</keyword>
<comment type="function">
    <text evidence="3">The cytotoxic action of BPI is limited to many species of Gram-negative bacteria; this specificity may be explained by a strong affinity of the very basic N-terminal half for the negatively charged lipopolysaccharides that are unique to the Gram-negative bacterial outer envelope.</text>
</comment>
<evidence type="ECO:0000313" key="6">
    <source>
        <dbReference type="Proteomes" id="UP000694523"/>
    </source>
</evidence>
<keyword evidence="3" id="KW-0044">Antibiotic</keyword>
<comment type="subunit">
    <text evidence="3">Monomer. Homodimer; disulfide-linked.</text>
</comment>
<protein>
    <recommendedName>
        <fullName evidence="3">Bactericidal permeability-increasing protein</fullName>
        <shortName evidence="3">BPI</shortName>
    </recommendedName>
</protein>
<evidence type="ECO:0000259" key="4">
    <source>
        <dbReference type="SMART" id="SM00328"/>
    </source>
</evidence>
<dbReference type="InterPro" id="IPR032942">
    <property type="entry name" value="BPI/LBP/Plunc"/>
</dbReference>